<dbReference type="Gene3D" id="3.40.930.10">
    <property type="entry name" value="Mannitol-specific EII, Chain A"/>
    <property type="match status" value="1"/>
</dbReference>
<evidence type="ECO:0000313" key="8">
    <source>
        <dbReference type="Proteomes" id="UP000295008"/>
    </source>
</evidence>
<dbReference type="GO" id="GO:0016020">
    <property type="term" value="C:membrane"/>
    <property type="evidence" value="ECO:0007669"/>
    <property type="project" value="InterPro"/>
</dbReference>
<dbReference type="SUPFAM" id="SSF55804">
    <property type="entry name" value="Phoshotransferase/anion transport protein"/>
    <property type="match status" value="1"/>
</dbReference>
<keyword evidence="1" id="KW-0813">Transport</keyword>
<evidence type="ECO:0000313" key="7">
    <source>
        <dbReference type="EMBL" id="TCL76452.1"/>
    </source>
</evidence>
<dbReference type="OrthoDB" id="9814222at2"/>
<evidence type="ECO:0000256" key="2">
    <source>
        <dbReference type="ARBA" id="ARBA00022553"/>
    </source>
</evidence>
<gene>
    <name evidence="7" type="ORF">EDC14_1002211</name>
</gene>
<keyword evidence="3" id="KW-0762">Sugar transport</keyword>
<keyword evidence="2" id="KW-0597">Phosphoprotein</keyword>
<dbReference type="NCBIfam" id="TIGR00848">
    <property type="entry name" value="fruA"/>
    <property type="match status" value="1"/>
</dbReference>
<dbReference type="AlphaFoldDB" id="A0A4R1SCX2"/>
<dbReference type="InterPro" id="IPR002178">
    <property type="entry name" value="PTS_EIIA_type-2_dom"/>
</dbReference>
<dbReference type="InterPro" id="IPR051541">
    <property type="entry name" value="PTS_SugarTrans_NitroReg"/>
</dbReference>
<reference evidence="7 8" key="1">
    <citation type="submission" date="2019-03" db="EMBL/GenBank/DDBJ databases">
        <title>Genomic Encyclopedia of Type Strains, Phase IV (KMG-IV): sequencing the most valuable type-strain genomes for metagenomic binning, comparative biology and taxonomic classification.</title>
        <authorList>
            <person name="Goeker M."/>
        </authorList>
    </citation>
    <scope>NUCLEOTIDE SEQUENCE [LARGE SCALE GENOMIC DNA]</scope>
    <source>
        <strain evidence="7 8">LX-B</strain>
    </source>
</reference>
<evidence type="ECO:0000256" key="1">
    <source>
        <dbReference type="ARBA" id="ARBA00022448"/>
    </source>
</evidence>
<protein>
    <recommendedName>
        <fullName evidence="6">PTS EIIA type-2 domain-containing protein</fullName>
    </recommendedName>
</protein>
<evidence type="ECO:0000259" key="6">
    <source>
        <dbReference type="PROSITE" id="PS51094"/>
    </source>
</evidence>
<dbReference type="EMBL" id="SLUN01000002">
    <property type="protein sequence ID" value="TCL76452.1"/>
    <property type="molecule type" value="Genomic_DNA"/>
</dbReference>
<dbReference type="PROSITE" id="PS00372">
    <property type="entry name" value="PTS_EIIA_TYPE_2_HIS"/>
    <property type="match status" value="1"/>
</dbReference>
<dbReference type="PROSITE" id="PS51094">
    <property type="entry name" value="PTS_EIIA_TYPE_2"/>
    <property type="match status" value="1"/>
</dbReference>
<comment type="caution">
    <text evidence="7">The sequence shown here is derived from an EMBL/GenBank/DDBJ whole genome shotgun (WGS) entry which is preliminary data.</text>
</comment>
<dbReference type="GO" id="GO:0009401">
    <property type="term" value="P:phosphoenolpyruvate-dependent sugar phosphotransferase system"/>
    <property type="evidence" value="ECO:0007669"/>
    <property type="project" value="UniProtKB-KW"/>
</dbReference>
<dbReference type="GO" id="GO:0008982">
    <property type="term" value="F:protein-N(PI)-phosphohistidine-sugar phosphotransferase activity"/>
    <property type="evidence" value="ECO:0007669"/>
    <property type="project" value="InterPro"/>
</dbReference>
<dbReference type="InterPro" id="IPR016152">
    <property type="entry name" value="PTrfase/Anion_transptr"/>
</dbReference>
<dbReference type="Proteomes" id="UP000295008">
    <property type="component" value="Unassembled WGS sequence"/>
</dbReference>
<evidence type="ECO:0000256" key="3">
    <source>
        <dbReference type="ARBA" id="ARBA00022597"/>
    </source>
</evidence>
<feature type="domain" description="PTS EIIA type-2" evidence="6">
    <location>
        <begin position="5"/>
        <end position="150"/>
    </location>
</feature>
<keyword evidence="5" id="KW-0598">Phosphotransferase system</keyword>
<accession>A0A4R1SCX2</accession>
<keyword evidence="4" id="KW-0808">Transferase</keyword>
<organism evidence="7 8">
    <name type="scientific">Hydrogenispora ethanolica</name>
    <dbReference type="NCBI Taxonomy" id="1082276"/>
    <lineage>
        <taxon>Bacteria</taxon>
        <taxon>Bacillati</taxon>
        <taxon>Bacillota</taxon>
        <taxon>Hydrogenispora</taxon>
    </lineage>
</organism>
<evidence type="ECO:0000256" key="4">
    <source>
        <dbReference type="ARBA" id="ARBA00022679"/>
    </source>
</evidence>
<name>A0A4R1SCX2_HYDET</name>
<sequence>MEIIDVINRNAIDLQLQVTHKQAALEALTELLWRDGAIRSREEFLADVMLREAEGKTGIGGAIAIPHGKSDSVVRTCIAIGRVDRGIEWETLDGNPVKLIILFAVDNQHRDHLHVKLMAKVAGALADEAVCEALLQAATPQDVLDIFESNA</sequence>
<dbReference type="InterPro" id="IPR004715">
    <property type="entry name" value="PTS_IIA_fruc"/>
</dbReference>
<dbReference type="PANTHER" id="PTHR47738:SF2">
    <property type="entry name" value="PTS SYSTEM FRUCTOSE-LIKE EIIA COMPONENT"/>
    <property type="match status" value="1"/>
</dbReference>
<proteinExistence type="predicted"/>
<dbReference type="CDD" id="cd00211">
    <property type="entry name" value="PTS_IIA_fru"/>
    <property type="match status" value="1"/>
</dbReference>
<dbReference type="RefSeq" id="WP_132012632.1">
    <property type="nucleotide sequence ID" value="NZ_SLUN01000002.1"/>
</dbReference>
<dbReference type="Pfam" id="PF00359">
    <property type="entry name" value="PTS_EIIA_2"/>
    <property type="match status" value="1"/>
</dbReference>
<dbReference type="PANTHER" id="PTHR47738">
    <property type="entry name" value="PTS SYSTEM FRUCTOSE-LIKE EIIA COMPONENT-RELATED"/>
    <property type="match status" value="1"/>
</dbReference>
<evidence type="ECO:0000256" key="5">
    <source>
        <dbReference type="ARBA" id="ARBA00022683"/>
    </source>
</evidence>
<keyword evidence="8" id="KW-1185">Reference proteome</keyword>